<organism evidence="2 3">
    <name type="scientific">Dendrobium thyrsiflorum</name>
    <name type="common">Pinecone-like raceme dendrobium</name>
    <name type="synonym">Orchid</name>
    <dbReference type="NCBI Taxonomy" id="117978"/>
    <lineage>
        <taxon>Eukaryota</taxon>
        <taxon>Viridiplantae</taxon>
        <taxon>Streptophyta</taxon>
        <taxon>Embryophyta</taxon>
        <taxon>Tracheophyta</taxon>
        <taxon>Spermatophyta</taxon>
        <taxon>Magnoliopsida</taxon>
        <taxon>Liliopsida</taxon>
        <taxon>Asparagales</taxon>
        <taxon>Orchidaceae</taxon>
        <taxon>Epidendroideae</taxon>
        <taxon>Malaxideae</taxon>
        <taxon>Dendrobiinae</taxon>
        <taxon>Dendrobium</taxon>
    </lineage>
</organism>
<keyword evidence="3" id="KW-1185">Reference proteome</keyword>
<sequence>MPFHGIKLVFNGHDDGVQYACHVSFDGVIYFGVDVEEMRLKDLDEALIIIYYAVVPLRIRHSWTLEGRKRSLLSLRTLLVKSEVSPGQSLGMNEERWAAKEEEGGRGFGQRKREELGFCFPKSGKYFGKTIKGVGPLEISVKGKKGRGRGGWLRPAASRLGGGKVEEERGSGTLGGLARSNGKGEGRGRLPWGCLAVGMPGRGDAWAWERVVVWAGGGDGEGGGTRSRQIREPTGNYRSLEP</sequence>
<evidence type="ECO:0000313" key="2">
    <source>
        <dbReference type="EMBL" id="KAL0912019.1"/>
    </source>
</evidence>
<reference evidence="2 3" key="1">
    <citation type="journal article" date="2024" name="Plant Biotechnol. J.">
        <title>Dendrobium thyrsiflorum genome and its molecular insights into genes involved in important horticultural traits.</title>
        <authorList>
            <person name="Chen B."/>
            <person name="Wang J.Y."/>
            <person name="Zheng P.J."/>
            <person name="Li K.L."/>
            <person name="Liang Y.M."/>
            <person name="Chen X.F."/>
            <person name="Zhang C."/>
            <person name="Zhao X."/>
            <person name="He X."/>
            <person name="Zhang G.Q."/>
            <person name="Liu Z.J."/>
            <person name="Xu Q."/>
        </authorList>
    </citation>
    <scope>NUCLEOTIDE SEQUENCE [LARGE SCALE GENOMIC DNA]</scope>
    <source>
        <strain evidence="2">GZMU011</strain>
    </source>
</reference>
<evidence type="ECO:0000313" key="3">
    <source>
        <dbReference type="Proteomes" id="UP001552299"/>
    </source>
</evidence>
<gene>
    <name evidence="2" type="ORF">M5K25_017959</name>
</gene>
<dbReference type="EMBL" id="JANQDX010000014">
    <property type="protein sequence ID" value="KAL0912019.1"/>
    <property type="molecule type" value="Genomic_DNA"/>
</dbReference>
<name>A0ABD0UH03_DENTH</name>
<evidence type="ECO:0000256" key="1">
    <source>
        <dbReference type="SAM" id="MobiDB-lite"/>
    </source>
</evidence>
<accession>A0ABD0UH03</accession>
<protein>
    <submittedName>
        <fullName evidence="2">Uncharacterized protein</fullName>
    </submittedName>
</protein>
<dbReference type="AlphaFoldDB" id="A0ABD0UH03"/>
<proteinExistence type="predicted"/>
<dbReference type="Proteomes" id="UP001552299">
    <property type="component" value="Unassembled WGS sequence"/>
</dbReference>
<feature type="region of interest" description="Disordered" evidence="1">
    <location>
        <begin position="148"/>
        <end position="186"/>
    </location>
</feature>
<comment type="caution">
    <text evidence="2">The sequence shown here is derived from an EMBL/GenBank/DDBJ whole genome shotgun (WGS) entry which is preliminary data.</text>
</comment>
<feature type="region of interest" description="Disordered" evidence="1">
    <location>
        <begin position="217"/>
        <end position="242"/>
    </location>
</feature>